<dbReference type="EMBL" id="JAQIZZ010000002">
    <property type="protein sequence ID" value="KAJ5552896.1"/>
    <property type="molecule type" value="Genomic_DNA"/>
</dbReference>
<keyword evidence="6 8" id="KW-0808">Transferase</keyword>
<dbReference type="EC" id="2.4.2.1" evidence="8"/>
<evidence type="ECO:0000256" key="1">
    <source>
        <dbReference type="ARBA" id="ARBA00000755"/>
    </source>
</evidence>
<comment type="catalytic activity">
    <reaction evidence="1">
        <text>a purine D-ribonucleoside + phosphate = a purine nucleobase + alpha-D-ribose 1-phosphate</text>
        <dbReference type="Rhea" id="RHEA:19805"/>
        <dbReference type="ChEBI" id="CHEBI:26386"/>
        <dbReference type="ChEBI" id="CHEBI:43474"/>
        <dbReference type="ChEBI" id="CHEBI:57720"/>
        <dbReference type="ChEBI" id="CHEBI:142355"/>
        <dbReference type="EC" id="2.4.2.1"/>
    </reaction>
</comment>
<evidence type="ECO:0000256" key="9">
    <source>
        <dbReference type="PIRSR" id="PIRSR000477-2"/>
    </source>
</evidence>
<evidence type="ECO:0000259" key="10">
    <source>
        <dbReference type="Pfam" id="PF01048"/>
    </source>
</evidence>
<proteinExistence type="inferred from homology"/>
<evidence type="ECO:0000256" key="6">
    <source>
        <dbReference type="ARBA" id="ARBA00022679"/>
    </source>
</evidence>
<dbReference type="PIRSF" id="PIRSF000477">
    <property type="entry name" value="PurNPase"/>
    <property type="match status" value="1"/>
</dbReference>
<feature type="binding site" evidence="9">
    <location>
        <position position="38"/>
    </location>
    <ligand>
        <name>phosphate</name>
        <dbReference type="ChEBI" id="CHEBI:43474"/>
    </ligand>
</feature>
<feature type="binding site" evidence="9">
    <location>
        <begin position="92"/>
        <end position="94"/>
    </location>
    <ligand>
        <name>phosphate</name>
        <dbReference type="ChEBI" id="CHEBI:43474"/>
    </ligand>
</feature>
<sequence>MASTNLSVLEQAHEAVDFLNSRVPEGLQKPKVAVVCGSGLSGLADTVQADPRMEYDYASIPHFPRPTVAGHAGKLVFGLLGQKIPAVFMVGRAHYYEGNSMDQVTFPIRVFKLLGVDTVVLTNAAGGLNQDYDVGDIMLLNDHIFLAGLAGVHPLRGPNVDDFGVRFPPLSDAYDLDLRRHVHQVWKEIIPSQTTRRLHEGVYAFVGGPTYETRAESRMLQMMGADVVGMSTVPEIVVARHCGLRVLAFTLVTNSAVLAPVPRGDEQLLQGKDASELSAMLEEGKATHEEVLEAGRTAALDMQQLVTRTLLRVFGQA</sequence>
<protein>
    <recommendedName>
        <fullName evidence="8">Purine nucleoside phosphorylase</fullName>
        <ecNumber evidence="8">2.4.2.1</ecNumber>
    </recommendedName>
    <alternativeName>
        <fullName evidence="8">Inosine-guanosine phosphorylase</fullName>
    </alternativeName>
</protein>
<evidence type="ECO:0000256" key="4">
    <source>
        <dbReference type="ARBA" id="ARBA00011233"/>
    </source>
</evidence>
<dbReference type="SUPFAM" id="SSF53167">
    <property type="entry name" value="Purine and uridine phosphorylases"/>
    <property type="match status" value="1"/>
</dbReference>
<comment type="function">
    <text evidence="7">The purine nucleoside phosphorylases catalyze the phosphorolytic breakdown of the N-glycosidic bond in the beta-(deoxy)ribonucleoside molecules, with the formation of the corresponding free purine bases and pentose-1-phosphate. Cleaves guanosine and inosine.</text>
</comment>
<dbReference type="InterPro" id="IPR000845">
    <property type="entry name" value="Nucleoside_phosphorylase_d"/>
</dbReference>
<dbReference type="NCBIfam" id="TIGR01697">
    <property type="entry name" value="PNPH-PUNA-XAPA"/>
    <property type="match status" value="1"/>
</dbReference>
<evidence type="ECO:0000313" key="11">
    <source>
        <dbReference type="EMBL" id="KAJ5552896.1"/>
    </source>
</evidence>
<feature type="binding site" evidence="9">
    <location>
        <position position="212"/>
    </location>
    <ligand>
        <name>a purine D-ribonucleoside</name>
        <dbReference type="ChEBI" id="CHEBI:142355"/>
    </ligand>
</feature>
<name>A0AAD6GK11_9EURO</name>
<comment type="pathway">
    <text evidence="2 8">Purine metabolism; purine nucleoside salvage.</text>
</comment>
<evidence type="ECO:0000256" key="3">
    <source>
        <dbReference type="ARBA" id="ARBA00006751"/>
    </source>
</evidence>
<dbReference type="AlphaFoldDB" id="A0AAD6GK11"/>
<dbReference type="FunFam" id="3.40.50.1580:FF:000004">
    <property type="entry name" value="Purine nucleoside phosphorylase"/>
    <property type="match status" value="1"/>
</dbReference>
<feature type="binding site" evidence="9">
    <location>
        <position position="71"/>
    </location>
    <ligand>
        <name>phosphate</name>
        <dbReference type="ChEBI" id="CHEBI:43474"/>
    </ligand>
</feature>
<comment type="caution">
    <text evidence="11">The sequence shown here is derived from an EMBL/GenBank/DDBJ whole genome shotgun (WGS) entry which is preliminary data.</text>
</comment>
<dbReference type="GO" id="GO:0004731">
    <property type="term" value="F:purine-nucleoside phosphorylase activity"/>
    <property type="evidence" value="ECO:0007669"/>
    <property type="project" value="UniProtKB-EC"/>
</dbReference>
<reference evidence="11 12" key="1">
    <citation type="journal article" date="2023" name="IMA Fungus">
        <title>Comparative genomic study of the Penicillium genus elucidates a diverse pangenome and 15 lateral gene transfer events.</title>
        <authorList>
            <person name="Petersen C."/>
            <person name="Sorensen T."/>
            <person name="Nielsen M.R."/>
            <person name="Sondergaard T.E."/>
            <person name="Sorensen J.L."/>
            <person name="Fitzpatrick D.A."/>
            <person name="Frisvad J.C."/>
            <person name="Nielsen K.L."/>
        </authorList>
    </citation>
    <scope>NUCLEOTIDE SEQUENCE [LARGE SCALE GENOMIC DNA]</scope>
    <source>
        <strain evidence="11 12">IBT 35679</strain>
    </source>
</reference>
<feature type="domain" description="Nucleoside phosphorylase" evidence="10">
    <location>
        <begin position="31"/>
        <end position="310"/>
    </location>
</feature>
<feature type="binding site" evidence="9">
    <location>
        <position position="231"/>
    </location>
    <ligand>
        <name>phosphate</name>
        <dbReference type="ChEBI" id="CHEBI:43474"/>
    </ligand>
</feature>
<feature type="binding site" evidence="9">
    <location>
        <position position="124"/>
    </location>
    <ligand>
        <name>phosphate</name>
        <dbReference type="ChEBI" id="CHEBI:43474"/>
    </ligand>
</feature>
<dbReference type="PANTHER" id="PTHR11904">
    <property type="entry name" value="METHYLTHIOADENOSINE/PURINE NUCLEOSIDE PHOSPHORYLASE"/>
    <property type="match status" value="1"/>
</dbReference>
<dbReference type="GO" id="GO:0005737">
    <property type="term" value="C:cytoplasm"/>
    <property type="evidence" value="ECO:0007669"/>
    <property type="project" value="TreeGrafter"/>
</dbReference>
<dbReference type="GO" id="GO:0009116">
    <property type="term" value="P:nucleoside metabolic process"/>
    <property type="evidence" value="ECO:0007669"/>
    <property type="project" value="InterPro"/>
</dbReference>
<keyword evidence="5 8" id="KW-0328">Glycosyltransferase</keyword>
<dbReference type="Gene3D" id="3.40.50.1580">
    <property type="entry name" value="Nucleoside phosphorylase domain"/>
    <property type="match status" value="1"/>
</dbReference>
<dbReference type="InterPro" id="IPR018099">
    <property type="entry name" value="Purine_phosphorylase-2_CS"/>
</dbReference>
<dbReference type="NCBIfam" id="TIGR01700">
    <property type="entry name" value="PNPH"/>
    <property type="match status" value="1"/>
</dbReference>
<dbReference type="Proteomes" id="UP001220324">
    <property type="component" value="Unassembled WGS sequence"/>
</dbReference>
<dbReference type="PROSITE" id="PS01240">
    <property type="entry name" value="PNP_MTAP_2"/>
    <property type="match status" value="1"/>
</dbReference>
<evidence type="ECO:0000313" key="12">
    <source>
        <dbReference type="Proteomes" id="UP001220324"/>
    </source>
</evidence>
<dbReference type="InterPro" id="IPR011270">
    <property type="entry name" value="Pur_Nuc_Pase_Ino/Guo-sp"/>
</dbReference>
<organism evidence="11 12">
    <name type="scientific">Penicillium frequentans</name>
    <dbReference type="NCBI Taxonomy" id="3151616"/>
    <lineage>
        <taxon>Eukaryota</taxon>
        <taxon>Fungi</taxon>
        <taxon>Dikarya</taxon>
        <taxon>Ascomycota</taxon>
        <taxon>Pezizomycotina</taxon>
        <taxon>Eurotiomycetes</taxon>
        <taxon>Eurotiomycetidae</taxon>
        <taxon>Eurotiales</taxon>
        <taxon>Aspergillaceae</taxon>
        <taxon>Penicillium</taxon>
    </lineage>
</organism>
<dbReference type="PANTHER" id="PTHR11904:SF9">
    <property type="entry name" value="PURINE NUCLEOSIDE PHOSPHORYLASE-RELATED"/>
    <property type="match status" value="1"/>
</dbReference>
<evidence type="ECO:0000256" key="2">
    <source>
        <dbReference type="ARBA" id="ARBA00005058"/>
    </source>
</evidence>
<dbReference type="CDD" id="cd09009">
    <property type="entry name" value="PNP-EcPNPII_like"/>
    <property type="match status" value="1"/>
</dbReference>
<gene>
    <name evidence="11" type="ORF">N7494_002274</name>
</gene>
<evidence type="ECO:0000256" key="8">
    <source>
        <dbReference type="PIRNR" id="PIRNR000477"/>
    </source>
</evidence>
<comment type="subunit">
    <text evidence="4">Homotrimer.</text>
</comment>
<accession>A0AAD6GK11</accession>
<comment type="similarity">
    <text evidence="3 8">Belongs to the PNP/MTAP phosphorylase family.</text>
</comment>
<evidence type="ECO:0000256" key="7">
    <source>
        <dbReference type="ARBA" id="ARBA00058131"/>
    </source>
</evidence>
<evidence type="ECO:0000256" key="5">
    <source>
        <dbReference type="ARBA" id="ARBA00022676"/>
    </source>
</evidence>
<keyword evidence="12" id="KW-1185">Reference proteome</keyword>
<dbReference type="NCBIfam" id="NF006054">
    <property type="entry name" value="PRK08202.1"/>
    <property type="match status" value="1"/>
</dbReference>
<dbReference type="InterPro" id="IPR035994">
    <property type="entry name" value="Nucleoside_phosphorylase_sf"/>
</dbReference>
<dbReference type="Pfam" id="PF01048">
    <property type="entry name" value="PNP_UDP_1"/>
    <property type="match status" value="1"/>
</dbReference>
<feature type="binding site" evidence="9">
    <location>
        <position position="254"/>
    </location>
    <ligand>
        <name>a purine D-ribonucleoside</name>
        <dbReference type="ChEBI" id="CHEBI:142355"/>
    </ligand>
</feature>
<dbReference type="InterPro" id="IPR011268">
    <property type="entry name" value="Purine_phosphorylase"/>
</dbReference>